<evidence type="ECO:0000313" key="6">
    <source>
        <dbReference type="EMBL" id="KAL3783175.1"/>
    </source>
</evidence>
<comment type="similarity">
    <text evidence="1">Belongs to the pseudouridine synthase Pus10 family.</text>
</comment>
<evidence type="ECO:0000256" key="1">
    <source>
        <dbReference type="ARBA" id="ARBA00009652"/>
    </source>
</evidence>
<organism evidence="6 7">
    <name type="scientific">Cyclotella atomus</name>
    <dbReference type="NCBI Taxonomy" id="382360"/>
    <lineage>
        <taxon>Eukaryota</taxon>
        <taxon>Sar</taxon>
        <taxon>Stramenopiles</taxon>
        <taxon>Ochrophyta</taxon>
        <taxon>Bacillariophyta</taxon>
        <taxon>Coscinodiscophyceae</taxon>
        <taxon>Thalassiosirophycidae</taxon>
        <taxon>Stephanodiscales</taxon>
        <taxon>Stephanodiscaceae</taxon>
        <taxon>Cyclotella</taxon>
    </lineage>
</organism>
<gene>
    <name evidence="6" type="ORF">ACHAWO_000437</name>
</gene>
<dbReference type="Gene3D" id="3.30.70.2510">
    <property type="match status" value="1"/>
</dbReference>
<dbReference type="PANTHER" id="PTHR21568">
    <property type="entry name" value="TRNA PSEUDOURIDINE SYNTHASE PUS10"/>
    <property type="match status" value="1"/>
</dbReference>
<evidence type="ECO:0000256" key="4">
    <source>
        <dbReference type="ARBA" id="ARBA00023235"/>
    </source>
</evidence>
<dbReference type="SUPFAM" id="SSF55120">
    <property type="entry name" value="Pseudouridine synthase"/>
    <property type="match status" value="1"/>
</dbReference>
<dbReference type="AlphaFoldDB" id="A0ABD3P4S9"/>
<evidence type="ECO:0000256" key="2">
    <source>
        <dbReference type="ARBA" id="ARBA00012787"/>
    </source>
</evidence>
<evidence type="ECO:0000259" key="5">
    <source>
        <dbReference type="Pfam" id="PF21238"/>
    </source>
</evidence>
<dbReference type="InterPro" id="IPR048741">
    <property type="entry name" value="Pus10-like_C"/>
</dbReference>
<dbReference type="InterPro" id="IPR020103">
    <property type="entry name" value="PsdUridine_synth_cat_dom_sf"/>
</dbReference>
<dbReference type="Gene3D" id="3.30.70.3190">
    <property type="match status" value="1"/>
</dbReference>
<keyword evidence="3" id="KW-0819">tRNA processing</keyword>
<comment type="caution">
    <text evidence="6">The sequence shown here is derived from an EMBL/GenBank/DDBJ whole genome shotgun (WGS) entry which is preliminary data.</text>
</comment>
<reference evidence="6 7" key="1">
    <citation type="submission" date="2024-10" db="EMBL/GenBank/DDBJ databases">
        <title>Updated reference genomes for cyclostephanoid diatoms.</title>
        <authorList>
            <person name="Roberts W.R."/>
            <person name="Alverson A.J."/>
        </authorList>
    </citation>
    <scope>NUCLEOTIDE SEQUENCE [LARGE SCALE GENOMIC DNA]</scope>
    <source>
        <strain evidence="6 7">AJA010-31</strain>
    </source>
</reference>
<protein>
    <recommendedName>
        <fullName evidence="2">tRNA pseudouridine(55) synthase</fullName>
        <ecNumber evidence="2">5.4.99.25</ecNumber>
    </recommendedName>
</protein>
<dbReference type="GO" id="GO:0008033">
    <property type="term" value="P:tRNA processing"/>
    <property type="evidence" value="ECO:0007669"/>
    <property type="project" value="UniProtKB-KW"/>
</dbReference>
<dbReference type="Pfam" id="PF21238">
    <property type="entry name" value="Pus10_C"/>
    <property type="match status" value="2"/>
</dbReference>
<dbReference type="EMBL" id="JALLPJ020000778">
    <property type="protein sequence ID" value="KAL3783175.1"/>
    <property type="molecule type" value="Genomic_DNA"/>
</dbReference>
<dbReference type="Proteomes" id="UP001530400">
    <property type="component" value="Unassembled WGS sequence"/>
</dbReference>
<dbReference type="PANTHER" id="PTHR21568:SF0">
    <property type="entry name" value="TRNA PSEUDOURIDINE SYNTHASE PUS10"/>
    <property type="match status" value="1"/>
</dbReference>
<proteinExistence type="inferred from homology"/>
<dbReference type="InterPro" id="IPR039894">
    <property type="entry name" value="Pus10-like"/>
</dbReference>
<dbReference type="FunFam" id="3.30.70.3190:FF:000001">
    <property type="entry name" value="tRNA pseudouridine synthase Pus10"/>
    <property type="match status" value="1"/>
</dbReference>
<name>A0ABD3P4S9_9STRA</name>
<keyword evidence="4" id="KW-0413">Isomerase</keyword>
<dbReference type="GO" id="GO:0160148">
    <property type="term" value="F:tRNA pseudouridine(55) synthase activity"/>
    <property type="evidence" value="ECO:0007669"/>
    <property type="project" value="UniProtKB-EC"/>
</dbReference>
<evidence type="ECO:0000256" key="3">
    <source>
        <dbReference type="ARBA" id="ARBA00022694"/>
    </source>
</evidence>
<sequence length="720" mass="80992">MAISYLTTFLHSDCGICHHCIGLLIESCDALAEVDREEASSGSYCTVCFGLTSTAFQESIIIPEIRRSLVPYCSRDDGMVVKDEISPLIDCKYGNYLSRESPTLLIPLLVQVRAHCAVAAVKSFLESHGTSKVVSTVHTNAGQIYLAIKEGIKSSLKDMCHTSISKEHADESQLSEIMRDEEAGYLSIHTIIIPPQINSATNDDINDQLERLIPPSLQSYILHHQLRIQSKNYKILHPRTRFRGNDPTLKQGGDPRKNLELRLRQRSFASSVWNTNDGNKRRKVNDPTIEQEEYSLKASDWNAILSWLDKDTVKQWSNQDAYSTESAEWLQQLHASNNKSSTEWMNCSVNATTWRRPFCIHGYYTKTRRDVSQTPFYVFPPPSSVEAERRSNAVEVAATKQSKSNSMIRKGLSSVEEEICPQLSSIGCNGISTMNNDSNSLVVYGMCKFHASGREDIDVRMLLPHPLMMERSDAVITGRPFVCEVIDAYHLPTIHDLKCVEDKINGQHTTLDGTTKPENDIEWDERGWPHSLVETNRSYGNNANGVGVHSLKFVPSNVFSTLQSETENKVKHYGCICWSESSIGSDLSLCQKLGCSSWNDESTNATTNEATTIYPLEIQQSTPLRVLHRRSSDIRTRFILTLSARRIDEHWFQLRMSTSAGTYVKEFVHGDCGRTYPSIRSMMGGRVDITELDCEGIVTDADALHGWVILPLSHTDNEHE</sequence>
<evidence type="ECO:0000313" key="7">
    <source>
        <dbReference type="Proteomes" id="UP001530400"/>
    </source>
</evidence>
<feature type="domain" description="Pus10-like C-terminal" evidence="5">
    <location>
        <begin position="539"/>
        <end position="696"/>
    </location>
</feature>
<feature type="domain" description="Pus10-like C-terminal" evidence="5">
    <location>
        <begin position="360"/>
        <end position="509"/>
    </location>
</feature>
<keyword evidence="7" id="KW-1185">Reference proteome</keyword>
<dbReference type="EC" id="5.4.99.25" evidence="2"/>
<accession>A0ABD3P4S9</accession>